<dbReference type="KEGG" id="mne:D174_04185"/>
<dbReference type="HOGENOM" id="CLU_2194033_0_0_11"/>
<dbReference type="GeneID" id="43448707"/>
<evidence type="ECO:0000313" key="1">
    <source>
        <dbReference type="EMBL" id="AHC27816.1"/>
    </source>
</evidence>
<sequence length="108" mass="12220">MPVLDLDDGDWVEGSYGVLRVDGLYAALLARERDRARPDPREMRRLHPEGGYCTLADTVCKHEPIPLSRSPLLDALEAGRPAVLEGRQLRGRSLPEVTLRREQALDWF</sequence>
<dbReference type="RefSeq" id="WP_019513432.1">
    <property type="nucleotide sequence ID" value="NC_023036.2"/>
</dbReference>
<protein>
    <submittedName>
        <fullName evidence="1">Uncharacterized protein</fullName>
    </submittedName>
</protein>
<gene>
    <name evidence="1" type="ORF">D174_04185</name>
</gene>
<name>V5XJ63_MYCNE</name>
<evidence type="ECO:0000313" key="2">
    <source>
        <dbReference type="Proteomes" id="UP000018763"/>
    </source>
</evidence>
<keyword evidence="2" id="KW-1185">Reference proteome</keyword>
<reference evidence="1 2" key="1">
    <citation type="journal article" date="2014" name="Genome Announc.">
        <title>Complete Genome Sequence of Sterol-Transforming Mycobacterium neoaurum Strain VKM Ac-1815D.</title>
        <authorList>
            <person name="Shtratnikova V.Y."/>
            <person name="Bragin E.Y."/>
            <person name="Dovbnya D.V."/>
            <person name="Pekov Y.A."/>
            <person name="Schelkunov M.I."/>
            <person name="Strizhov N."/>
            <person name="Ivashina T.V."/>
            <person name="Ashapkin V.V."/>
            <person name="Donova M.V."/>
        </authorList>
    </citation>
    <scope>NUCLEOTIDE SEQUENCE [LARGE SCALE GENOMIC DNA]</scope>
    <source>
        <strain evidence="1 2">VKM Ac-1815D</strain>
    </source>
</reference>
<dbReference type="Proteomes" id="UP000018763">
    <property type="component" value="Chromosome"/>
</dbReference>
<organism evidence="1 2">
    <name type="scientific">Mycolicibacterium neoaurum VKM Ac-1815D</name>
    <dbReference type="NCBI Taxonomy" id="700508"/>
    <lineage>
        <taxon>Bacteria</taxon>
        <taxon>Bacillati</taxon>
        <taxon>Actinomycetota</taxon>
        <taxon>Actinomycetes</taxon>
        <taxon>Mycobacteriales</taxon>
        <taxon>Mycobacteriaceae</taxon>
        <taxon>Mycolicibacterium</taxon>
    </lineage>
</organism>
<accession>V5XJ63</accession>
<dbReference type="AlphaFoldDB" id="V5XJ63"/>
<proteinExistence type="predicted"/>
<dbReference type="EMBL" id="CP006936">
    <property type="protein sequence ID" value="AHC27816.1"/>
    <property type="molecule type" value="Genomic_DNA"/>
</dbReference>